<proteinExistence type="predicted"/>
<comment type="caution">
    <text evidence="1">The sequence shown here is derived from an EMBL/GenBank/DDBJ whole genome shotgun (WGS) entry which is preliminary data.</text>
</comment>
<reference evidence="1" key="1">
    <citation type="submission" date="2012-11" db="EMBL/GenBank/DDBJ databases">
        <title>Dependencies among metagenomic species, viruses, plasmids and units of genetic variation.</title>
        <authorList>
            <person name="Nielsen H.B."/>
            <person name="Almeida M."/>
            <person name="Juncker A.S."/>
            <person name="Rasmussen S."/>
            <person name="Li J."/>
            <person name="Sunagawa S."/>
            <person name="Plichta D."/>
            <person name="Gautier L."/>
            <person name="Le Chatelier E."/>
            <person name="Peletier E."/>
            <person name="Bonde I."/>
            <person name="Nielsen T."/>
            <person name="Manichanh C."/>
            <person name="Arumugam M."/>
            <person name="Batto J."/>
            <person name="Santos M.B.Q.D."/>
            <person name="Blom N."/>
            <person name="Borruel N."/>
            <person name="Burgdorf K.S."/>
            <person name="Boumezbeur F."/>
            <person name="Casellas F."/>
            <person name="Dore J."/>
            <person name="Guarner F."/>
            <person name="Hansen T."/>
            <person name="Hildebrand F."/>
            <person name="Kaas R.S."/>
            <person name="Kennedy S."/>
            <person name="Kristiansen K."/>
            <person name="Kultima J.R."/>
            <person name="Leonard P."/>
            <person name="Levenez F."/>
            <person name="Lund O."/>
            <person name="Moumen B."/>
            <person name="Le Paslier D."/>
            <person name="Pons N."/>
            <person name="Pedersen O."/>
            <person name="Prifti E."/>
            <person name="Qin J."/>
            <person name="Raes J."/>
            <person name="Tap J."/>
            <person name="Tims S."/>
            <person name="Ussery D.W."/>
            <person name="Yamada T."/>
            <person name="MetaHit consortium"/>
            <person name="Renault P."/>
            <person name="Sicheritz-Ponten T."/>
            <person name="Bork P."/>
            <person name="Wang J."/>
            <person name="Brunak S."/>
            <person name="Ehrlich S.D."/>
        </authorList>
    </citation>
    <scope>NUCLEOTIDE SEQUENCE [LARGE SCALE GENOMIC DNA]</scope>
</reference>
<sequence>MTIKIQKERGEKDVGFKTKMGSLVVSHQKV</sequence>
<gene>
    <name evidence="1" type="ORF">BN481_01095</name>
</gene>
<evidence type="ECO:0000313" key="1">
    <source>
        <dbReference type="EMBL" id="CCZ68270.1"/>
    </source>
</evidence>
<dbReference type="EMBL" id="CBAL010000126">
    <property type="protein sequence ID" value="CCZ68270.1"/>
    <property type="molecule type" value="Genomic_DNA"/>
</dbReference>
<accession>R5TRC8</accession>
<name>R5TRC8_MEDGN</name>
<organism evidence="1">
    <name type="scientific">Mediterraneibacter gnavus CAG:126</name>
    <dbReference type="NCBI Taxonomy" id="1263106"/>
    <lineage>
        <taxon>Bacteria</taxon>
        <taxon>Bacillati</taxon>
        <taxon>Bacillota</taxon>
        <taxon>Clostridia</taxon>
        <taxon>Lachnospirales</taxon>
        <taxon>Lachnospiraceae</taxon>
        <taxon>Mediterraneibacter</taxon>
    </lineage>
</organism>
<dbReference type="Proteomes" id="UP000018114">
    <property type="component" value="Unassembled WGS sequence"/>
</dbReference>
<protein>
    <submittedName>
        <fullName evidence="1">Uncharacterized protein</fullName>
    </submittedName>
</protein>
<dbReference type="AlphaFoldDB" id="R5TRC8"/>